<dbReference type="GO" id="GO:0016020">
    <property type="term" value="C:membrane"/>
    <property type="evidence" value="ECO:0007669"/>
    <property type="project" value="InterPro"/>
</dbReference>
<dbReference type="Pfam" id="PF03203">
    <property type="entry name" value="MerC"/>
    <property type="match status" value="1"/>
</dbReference>
<keyword evidence="1" id="KW-1133">Transmembrane helix</keyword>
<protein>
    <recommendedName>
        <fullName evidence="4">MerC domain-containing protein</fullName>
    </recommendedName>
</protein>
<evidence type="ECO:0000313" key="2">
    <source>
        <dbReference type="EMBL" id="AVP97047.1"/>
    </source>
</evidence>
<dbReference type="RefSeq" id="WP_106890972.1">
    <property type="nucleotide sequence ID" value="NZ_CP027860.1"/>
</dbReference>
<reference evidence="2 3" key="1">
    <citation type="submission" date="2018-03" db="EMBL/GenBank/DDBJ databases">
        <title>Ahniella affigens gen. nov., sp. nov., a gammaproteobacterium isolated from sandy soil near a stream.</title>
        <authorList>
            <person name="Ko Y."/>
            <person name="Kim J.-H."/>
        </authorList>
    </citation>
    <scope>NUCLEOTIDE SEQUENCE [LARGE SCALE GENOMIC DNA]</scope>
    <source>
        <strain evidence="2 3">D13</strain>
    </source>
</reference>
<feature type="transmembrane region" description="Helical" evidence="1">
    <location>
        <begin position="106"/>
        <end position="125"/>
    </location>
</feature>
<keyword evidence="3" id="KW-1185">Reference proteome</keyword>
<name>A0A2P1PQC7_9GAMM</name>
<dbReference type="KEGG" id="xba:C7S18_07505"/>
<evidence type="ECO:0008006" key="4">
    <source>
        <dbReference type="Google" id="ProtNLM"/>
    </source>
</evidence>
<keyword evidence="1" id="KW-0472">Membrane</keyword>
<gene>
    <name evidence="2" type="ORF">C7S18_07505</name>
</gene>
<feature type="transmembrane region" description="Helical" evidence="1">
    <location>
        <begin position="21"/>
        <end position="46"/>
    </location>
</feature>
<feature type="transmembrane region" description="Helical" evidence="1">
    <location>
        <begin position="82"/>
        <end position="100"/>
    </location>
</feature>
<dbReference type="EMBL" id="CP027860">
    <property type="protein sequence ID" value="AVP97047.1"/>
    <property type="molecule type" value="Genomic_DNA"/>
</dbReference>
<evidence type="ECO:0000313" key="3">
    <source>
        <dbReference type="Proteomes" id="UP000241074"/>
    </source>
</evidence>
<proteinExistence type="predicted"/>
<dbReference type="GO" id="GO:0015097">
    <property type="term" value="F:mercury ion transmembrane transporter activity"/>
    <property type="evidence" value="ECO:0007669"/>
    <property type="project" value="InterPro"/>
</dbReference>
<evidence type="ECO:0000256" key="1">
    <source>
        <dbReference type="SAM" id="Phobius"/>
    </source>
</evidence>
<reference evidence="2 3" key="2">
    <citation type="submission" date="2018-03" db="EMBL/GenBank/DDBJ databases">
        <authorList>
            <person name="Keele B.F."/>
        </authorList>
    </citation>
    <scope>NUCLEOTIDE SEQUENCE [LARGE SCALE GENOMIC DNA]</scope>
    <source>
        <strain evidence="2 3">D13</strain>
    </source>
</reference>
<sequence>MKHANCDHDHRHGPLTRFDQFGAIAGLLCALHCALLPLFVGLLPSFGLEFFGSHAFDIWMVCFLGVFALIVISLGYAVDRAFVVWSMILGGLAIMGLGLLPGLWAWAHALLLAIGGMSVALGHWLNRRAIALGSPVTHLLRLRSLID</sequence>
<feature type="transmembrane region" description="Helical" evidence="1">
    <location>
        <begin position="58"/>
        <end position="77"/>
    </location>
</feature>
<organism evidence="2 3">
    <name type="scientific">Ahniella affigens</name>
    <dbReference type="NCBI Taxonomy" id="2021234"/>
    <lineage>
        <taxon>Bacteria</taxon>
        <taxon>Pseudomonadati</taxon>
        <taxon>Pseudomonadota</taxon>
        <taxon>Gammaproteobacteria</taxon>
        <taxon>Lysobacterales</taxon>
        <taxon>Rhodanobacteraceae</taxon>
        <taxon>Ahniella</taxon>
    </lineage>
</organism>
<dbReference type="AlphaFoldDB" id="A0A2P1PQC7"/>
<keyword evidence="1" id="KW-0812">Transmembrane</keyword>
<accession>A0A2P1PQC7</accession>
<dbReference type="Proteomes" id="UP000241074">
    <property type="component" value="Chromosome"/>
</dbReference>
<dbReference type="InterPro" id="IPR004891">
    <property type="entry name" value="Mercury-R_MerC"/>
</dbReference>